<dbReference type="PROSITE" id="PS00018">
    <property type="entry name" value="EF_HAND_1"/>
    <property type="match status" value="1"/>
</dbReference>
<dbReference type="GO" id="GO:0005886">
    <property type="term" value="C:plasma membrane"/>
    <property type="evidence" value="ECO:0007669"/>
    <property type="project" value="TreeGrafter"/>
</dbReference>
<dbReference type="InterPro" id="IPR050369">
    <property type="entry name" value="RBOH/FRE"/>
</dbReference>
<dbReference type="EMBL" id="CAJGYO010000016">
    <property type="protein sequence ID" value="CAD6271490.1"/>
    <property type="molecule type" value="Genomic_DNA"/>
</dbReference>
<dbReference type="OrthoDB" id="787003at2759"/>
<dbReference type="AlphaFoldDB" id="A0A811RN95"/>
<feature type="transmembrane region" description="Helical" evidence="4">
    <location>
        <begin position="151"/>
        <end position="174"/>
    </location>
</feature>
<feature type="compositionally biased region" description="Polar residues" evidence="3">
    <location>
        <begin position="20"/>
        <end position="29"/>
    </location>
</feature>
<proteinExistence type="predicted"/>
<comment type="caution">
    <text evidence="5">The sequence shown here is derived from an EMBL/GenBank/DDBJ whole genome shotgun (WGS) entry which is preliminary data.</text>
</comment>
<organism evidence="5 6">
    <name type="scientific">Miscanthus lutarioriparius</name>
    <dbReference type="NCBI Taxonomy" id="422564"/>
    <lineage>
        <taxon>Eukaryota</taxon>
        <taxon>Viridiplantae</taxon>
        <taxon>Streptophyta</taxon>
        <taxon>Embryophyta</taxon>
        <taxon>Tracheophyta</taxon>
        <taxon>Spermatophyta</taxon>
        <taxon>Magnoliopsida</taxon>
        <taxon>Liliopsida</taxon>
        <taxon>Poales</taxon>
        <taxon>Poaceae</taxon>
        <taxon>PACMAD clade</taxon>
        <taxon>Panicoideae</taxon>
        <taxon>Andropogonodae</taxon>
        <taxon>Andropogoneae</taxon>
        <taxon>Saccharinae</taxon>
        <taxon>Miscanthus</taxon>
    </lineage>
</organism>
<sequence>MRRTSSHRLLQFSQELKATASRAKQFSQDLTKRFTRTQSRANLAAAGRCRPRASTPRSRPRAQRRRRAQLDRTKSGAQLRSADSASSAAATRPATPGSRVDKNADGHITEAEVKEIIMLSASANKLSRLKEQAEEYAALIMEEIDPEGLGYIETIAATIVVGVVLHAGTTLYVIFHGSSFIRDETWMYLAVPVGLWLYILASFLNYLAPGDDYLSIHVRQLGDWTRELKCGYSQQLVSHGIGATPFISILKDLLNNIIKNGGREEASSDLYPPIGRSKAHVDLDTLMRITSKPKRY</sequence>
<keyword evidence="4" id="KW-1133">Transmembrane helix</keyword>
<keyword evidence="4" id="KW-0812">Transmembrane</keyword>
<gene>
    <name evidence="5" type="ORF">NCGR_LOCUS54776</name>
</gene>
<protein>
    <recommendedName>
        <fullName evidence="7">EF-hand domain-containing protein</fullName>
    </recommendedName>
</protein>
<evidence type="ECO:0000313" key="5">
    <source>
        <dbReference type="EMBL" id="CAD6271490.1"/>
    </source>
</evidence>
<evidence type="ECO:0000256" key="3">
    <source>
        <dbReference type="SAM" id="MobiDB-lite"/>
    </source>
</evidence>
<evidence type="ECO:0000256" key="1">
    <source>
        <dbReference type="ARBA" id="ARBA00022837"/>
    </source>
</evidence>
<dbReference type="Proteomes" id="UP000604825">
    <property type="component" value="Unassembled WGS sequence"/>
</dbReference>
<feature type="compositionally biased region" description="Low complexity" evidence="3">
    <location>
        <begin position="81"/>
        <end position="90"/>
    </location>
</feature>
<keyword evidence="1" id="KW-0106">Calcium</keyword>
<reference evidence="5" key="1">
    <citation type="submission" date="2020-10" db="EMBL/GenBank/DDBJ databases">
        <authorList>
            <person name="Han B."/>
            <person name="Lu T."/>
            <person name="Zhao Q."/>
            <person name="Huang X."/>
            <person name="Zhao Y."/>
        </authorList>
    </citation>
    <scope>NUCLEOTIDE SEQUENCE</scope>
</reference>
<dbReference type="InterPro" id="IPR018247">
    <property type="entry name" value="EF_Hand_1_Ca_BS"/>
</dbReference>
<dbReference type="GO" id="GO:0016174">
    <property type="term" value="F:NAD(P)H oxidase H2O2-forming activity"/>
    <property type="evidence" value="ECO:0007669"/>
    <property type="project" value="TreeGrafter"/>
</dbReference>
<feature type="compositionally biased region" description="Basic residues" evidence="3">
    <location>
        <begin position="58"/>
        <end position="67"/>
    </location>
</feature>
<evidence type="ECO:0000313" key="6">
    <source>
        <dbReference type="Proteomes" id="UP000604825"/>
    </source>
</evidence>
<keyword evidence="6" id="KW-1185">Reference proteome</keyword>
<keyword evidence="2" id="KW-0560">Oxidoreductase</keyword>
<evidence type="ECO:0000256" key="4">
    <source>
        <dbReference type="SAM" id="Phobius"/>
    </source>
</evidence>
<name>A0A811RN95_9POAL</name>
<keyword evidence="4" id="KW-0472">Membrane</keyword>
<accession>A0A811RN95</accession>
<dbReference type="InterPro" id="IPR011992">
    <property type="entry name" value="EF-hand-dom_pair"/>
</dbReference>
<dbReference type="SUPFAM" id="SSF47473">
    <property type="entry name" value="EF-hand"/>
    <property type="match status" value="1"/>
</dbReference>
<dbReference type="PANTHER" id="PTHR11972:SF202">
    <property type="entry name" value="OS05G0528000 PROTEIN"/>
    <property type="match status" value="1"/>
</dbReference>
<feature type="region of interest" description="Disordered" evidence="3">
    <location>
        <begin position="20"/>
        <end position="105"/>
    </location>
</feature>
<feature type="transmembrane region" description="Helical" evidence="4">
    <location>
        <begin position="186"/>
        <end position="207"/>
    </location>
</feature>
<dbReference type="PANTHER" id="PTHR11972">
    <property type="entry name" value="NADPH OXIDASE"/>
    <property type="match status" value="1"/>
</dbReference>
<evidence type="ECO:0008006" key="7">
    <source>
        <dbReference type="Google" id="ProtNLM"/>
    </source>
</evidence>
<evidence type="ECO:0000256" key="2">
    <source>
        <dbReference type="ARBA" id="ARBA00023002"/>
    </source>
</evidence>